<gene>
    <name evidence="2" type="ORF">UFOVP760_53</name>
</gene>
<feature type="region of interest" description="Disordered" evidence="1">
    <location>
        <begin position="29"/>
        <end position="57"/>
    </location>
</feature>
<accession>A0A6J7X960</accession>
<dbReference type="EMBL" id="LR798360">
    <property type="protein sequence ID" value="CAB5226274.1"/>
    <property type="molecule type" value="Genomic_DNA"/>
</dbReference>
<organism evidence="2">
    <name type="scientific">uncultured Caudovirales phage</name>
    <dbReference type="NCBI Taxonomy" id="2100421"/>
    <lineage>
        <taxon>Viruses</taxon>
        <taxon>Duplodnaviria</taxon>
        <taxon>Heunggongvirae</taxon>
        <taxon>Uroviricota</taxon>
        <taxon>Caudoviricetes</taxon>
        <taxon>Peduoviridae</taxon>
        <taxon>Maltschvirus</taxon>
        <taxon>Maltschvirus maltsch</taxon>
    </lineage>
</organism>
<evidence type="ECO:0000256" key="1">
    <source>
        <dbReference type="SAM" id="MobiDB-lite"/>
    </source>
</evidence>
<proteinExistence type="predicted"/>
<reference evidence="2" key="1">
    <citation type="submission" date="2020-05" db="EMBL/GenBank/DDBJ databases">
        <authorList>
            <person name="Chiriac C."/>
            <person name="Salcher M."/>
            <person name="Ghai R."/>
            <person name="Kavagutti S V."/>
        </authorList>
    </citation>
    <scope>NUCLEOTIDE SEQUENCE</scope>
</reference>
<protein>
    <submittedName>
        <fullName evidence="2">Uncharacterized protein</fullName>
    </submittedName>
</protein>
<sequence length="57" mass="6326">MTFKEYLKTPEAKRKIKQIIKKRHALPVCTKSRHMDTSNMGSTAALPAASPTQPSLS</sequence>
<name>A0A6J7X960_9CAUD</name>
<evidence type="ECO:0000313" key="2">
    <source>
        <dbReference type="EMBL" id="CAB5226274.1"/>
    </source>
</evidence>